<dbReference type="InterPro" id="IPR027417">
    <property type="entry name" value="P-loop_NTPase"/>
</dbReference>
<dbReference type="SUPFAM" id="SSF52540">
    <property type="entry name" value="P-loop containing nucleoside triphosphate hydrolases"/>
    <property type="match status" value="1"/>
</dbReference>
<dbReference type="InterPro" id="IPR003959">
    <property type="entry name" value="ATPase_AAA_core"/>
</dbReference>
<name>A0AA48WBA8_9BURK</name>
<dbReference type="PANTHER" id="PTHR23073">
    <property type="entry name" value="26S PROTEASOME REGULATORY SUBUNIT"/>
    <property type="match status" value="1"/>
</dbReference>
<dbReference type="InterPro" id="IPR050221">
    <property type="entry name" value="26S_Proteasome_ATPase"/>
</dbReference>
<evidence type="ECO:0000313" key="6">
    <source>
        <dbReference type="Proteomes" id="UP000662888"/>
    </source>
</evidence>
<sequence>MIADALAAFAPELARLDALILHEIGRLRARYELSLDELRGLYISDRQVDELVRAGQAADAAPMAAIDIGALRQAAAPSPWTHLARALALDDDERDLVLVCLAPELDPKYETLYAYLNNDVSRKWPNAELAARLLGQDGAHRVALRGLLAPESRLAASGAIEVVPGQRELPRAQRELRLAAAVAGWLQGLPYVDERLVGVARASHAEAVLPADALHPEAQALLGNAARALDQGVALPPLVLVAATAGDAALAAQDMFVRAHCPALVLDLAALAGAAAPAKAFNAAELMQRVLGIGIAAAPLDALFDPELRPLETIAAPLRRLASRSPALLLAATAGVHWRELLPDTLALEIRLADLDTRGRARLWRAALDTQADSAPVEALADRFALGPGRIRQAAAAARHAATLAGDSLPSAAQLFSAARAASLDGAGGTTRAIGTPFDWDDLVVPPDVRRRLADLLSAIELRYRVLDEWGFGARIGGARGIKVMFAGASGTGKTMAAAIIAKTLQLELQRIELAAVISKYIGETEKNLDRAFAAAHRANAVLFLDEADALLGKRAEVKDAHDRYANIETAYLLQKMEEHEGIVILATNLARNIDEAFSRRMQFVVEFPHPDGASRERLWRGMFPATAPTAPDLDFAFLARQFPLTGGDIRNIVLDAAYHAAQEQAAIGLGHALRAIARQYAKRGKVPTVAEFREHYGMLMQEPDLARPAAGDPAALDGHA</sequence>
<evidence type="ECO:0000259" key="4">
    <source>
        <dbReference type="SMART" id="SM00382"/>
    </source>
</evidence>
<keyword evidence="2" id="KW-0547">Nucleotide-binding</keyword>
<dbReference type="CDD" id="cd19481">
    <property type="entry name" value="RecA-like_protease"/>
    <property type="match status" value="1"/>
</dbReference>
<dbReference type="InterPro" id="IPR003593">
    <property type="entry name" value="AAA+_ATPase"/>
</dbReference>
<feature type="domain" description="AAA+ ATPase" evidence="4">
    <location>
        <begin position="480"/>
        <end position="608"/>
    </location>
</feature>
<dbReference type="GO" id="GO:0005524">
    <property type="term" value="F:ATP binding"/>
    <property type="evidence" value="ECO:0007669"/>
    <property type="project" value="UniProtKB-KW"/>
</dbReference>
<gene>
    <name evidence="5" type="ORF">IV454_24020</name>
</gene>
<dbReference type="Proteomes" id="UP000662888">
    <property type="component" value="Chromosome"/>
</dbReference>
<dbReference type="Pfam" id="PF22977">
    <property type="entry name" value="WHD"/>
    <property type="match status" value="1"/>
</dbReference>
<dbReference type="EMBL" id="CP065053">
    <property type="protein sequence ID" value="QPI48568.1"/>
    <property type="molecule type" value="Genomic_DNA"/>
</dbReference>
<accession>A0AA48WBA8</accession>
<comment type="similarity">
    <text evidence="1">Belongs to the AAA ATPase family.</text>
</comment>
<dbReference type="InterPro" id="IPR054472">
    <property type="entry name" value="WHD"/>
</dbReference>
<evidence type="ECO:0000256" key="2">
    <source>
        <dbReference type="ARBA" id="ARBA00022741"/>
    </source>
</evidence>
<dbReference type="Pfam" id="PF00004">
    <property type="entry name" value="AAA"/>
    <property type="match status" value="1"/>
</dbReference>
<keyword evidence="3 5" id="KW-0067">ATP-binding</keyword>
<dbReference type="RefSeq" id="WP_206088177.1">
    <property type="nucleotide sequence ID" value="NZ_CP065053.1"/>
</dbReference>
<evidence type="ECO:0000256" key="1">
    <source>
        <dbReference type="ARBA" id="ARBA00006914"/>
    </source>
</evidence>
<dbReference type="SMART" id="SM00382">
    <property type="entry name" value="AAA"/>
    <property type="match status" value="1"/>
</dbReference>
<dbReference type="Gene3D" id="3.40.50.300">
    <property type="entry name" value="P-loop containing nucleotide triphosphate hydrolases"/>
    <property type="match status" value="1"/>
</dbReference>
<proteinExistence type="inferred from homology"/>
<protein>
    <submittedName>
        <fullName evidence="5">ATP-binding protein</fullName>
    </submittedName>
</protein>
<organism evidence="5 6">
    <name type="scientific">Massilia antarctica</name>
    <dbReference type="NCBI Taxonomy" id="2765360"/>
    <lineage>
        <taxon>Bacteria</taxon>
        <taxon>Pseudomonadati</taxon>
        <taxon>Pseudomonadota</taxon>
        <taxon>Betaproteobacteria</taxon>
        <taxon>Burkholderiales</taxon>
        <taxon>Oxalobacteraceae</taxon>
        <taxon>Telluria group</taxon>
        <taxon>Massilia</taxon>
    </lineage>
</organism>
<evidence type="ECO:0000256" key="3">
    <source>
        <dbReference type="ARBA" id="ARBA00022840"/>
    </source>
</evidence>
<evidence type="ECO:0000313" key="5">
    <source>
        <dbReference type="EMBL" id="QPI48568.1"/>
    </source>
</evidence>
<reference evidence="5 6" key="1">
    <citation type="submission" date="2020-11" db="EMBL/GenBank/DDBJ databases">
        <authorList>
            <person name="Sun Q."/>
        </authorList>
    </citation>
    <scope>NUCLEOTIDE SEQUENCE [LARGE SCALE GENOMIC DNA]</scope>
    <source>
        <strain evidence="5 6">P8398</strain>
    </source>
</reference>
<keyword evidence="6" id="KW-1185">Reference proteome</keyword>